<feature type="transmembrane region" description="Helical" evidence="1">
    <location>
        <begin position="236"/>
        <end position="256"/>
    </location>
</feature>
<feature type="transmembrane region" description="Helical" evidence="1">
    <location>
        <begin position="497"/>
        <end position="518"/>
    </location>
</feature>
<feature type="transmembrane region" description="Helical" evidence="1">
    <location>
        <begin position="401"/>
        <end position="424"/>
    </location>
</feature>
<feature type="transmembrane region" description="Helical" evidence="1">
    <location>
        <begin position="204"/>
        <end position="224"/>
    </location>
</feature>
<evidence type="ECO:0000256" key="1">
    <source>
        <dbReference type="SAM" id="Phobius"/>
    </source>
</evidence>
<feature type="transmembrane region" description="Helical" evidence="1">
    <location>
        <begin position="436"/>
        <end position="462"/>
    </location>
</feature>
<proteinExistence type="predicted"/>
<feature type="transmembrane region" description="Helical" evidence="1">
    <location>
        <begin position="550"/>
        <end position="570"/>
    </location>
</feature>
<dbReference type="EMBL" id="LATX01001611">
    <property type="protein sequence ID" value="KTB40094.1"/>
    <property type="molecule type" value="Genomic_DNA"/>
</dbReference>
<protein>
    <submittedName>
        <fullName evidence="3">Uncharacterized protein</fullName>
    </submittedName>
</protein>
<keyword evidence="1" id="KW-0472">Membrane</keyword>
<keyword evidence="1" id="KW-1133">Transmembrane helix</keyword>
<reference evidence="3 4" key="1">
    <citation type="submission" date="2015-12" db="EMBL/GenBank/DDBJ databases">
        <title>Draft genome sequence of Moniliophthora roreri, the causal agent of frosty pod rot of cacao.</title>
        <authorList>
            <person name="Aime M.C."/>
            <person name="Diaz-Valderrama J.R."/>
            <person name="Kijpornyongpan T."/>
            <person name="Phillips-Mora W."/>
        </authorList>
    </citation>
    <scope>NUCLEOTIDE SEQUENCE [LARGE SCALE GENOMIC DNA]</scope>
    <source>
        <strain evidence="3 4">MCA 2952</strain>
    </source>
</reference>
<feature type="chain" id="PRO_5006902150" evidence="2">
    <location>
        <begin position="21"/>
        <end position="581"/>
    </location>
</feature>
<keyword evidence="1" id="KW-0812">Transmembrane</keyword>
<dbReference type="eggNOG" id="ENOG502RYAK">
    <property type="taxonomic scope" value="Eukaryota"/>
</dbReference>
<name>A0A0W0FV57_MONRR</name>
<evidence type="ECO:0000313" key="4">
    <source>
        <dbReference type="Proteomes" id="UP000054988"/>
    </source>
</evidence>
<comment type="caution">
    <text evidence="3">The sequence shown here is derived from an EMBL/GenBank/DDBJ whole genome shotgun (WGS) entry which is preliminary data.</text>
</comment>
<sequence length="581" mass="64599">MKSTLLLISFISLSTNAVIASTNFSLCLAEIIQNNNNTSSPWFNKLLDHNGVPVPLNDTSRGKSISYKTCVDACGHGQERFQWSTFSQEFSAWLLPYLALLSQLPFGAQDKLENLSSVLLTLGSPTLAAYSIAITILNGRWIARLFSSHSYPNTRNAIRILSSLQQAPLQISLDPYLLSSLIILPENDEWWAELVVWIDYTHTWSISAATSVAWVLIAYVFTVIDSFTDITGSYNVSGQGVGSAWLWLLPVVIAWLQISPKCDSLRVYQAVRRANEIAFVATQDGGVRLAADVNAQRAIYLQKKRNPLYSDQYITAPVFNYSRVFSWTITVEIISEYFREATRRADLFEPVSSRQRWLPGNRNVRIRPENRSGTSREVEDYCKPDLNPSPKSFGSGIWMRVVLASILAVSLQWGTAGAAILVVIRTPTTGLGCRSGAYILYAGISTVVWAMLVLSSILAHYVSTLQVDFPHRRWKTTNYRAKLATWISVLLRKLAKVLATANAVWIIITCLFQFSAFFDRCYCNSSVLGRGAERAFDGMDPSDDVASMQAAWIGGVVLASGTAFLFLLFVNTMIDPALPDD</sequence>
<evidence type="ECO:0000256" key="2">
    <source>
        <dbReference type="SAM" id="SignalP"/>
    </source>
</evidence>
<feature type="signal peptide" evidence="2">
    <location>
        <begin position="1"/>
        <end position="20"/>
    </location>
</feature>
<feature type="transmembrane region" description="Helical" evidence="1">
    <location>
        <begin position="118"/>
        <end position="137"/>
    </location>
</feature>
<evidence type="ECO:0000313" key="3">
    <source>
        <dbReference type="EMBL" id="KTB40094.1"/>
    </source>
</evidence>
<dbReference type="Proteomes" id="UP000054988">
    <property type="component" value="Unassembled WGS sequence"/>
</dbReference>
<accession>A0A0W0FV57</accession>
<dbReference type="AlphaFoldDB" id="A0A0W0FV57"/>
<gene>
    <name evidence="3" type="ORF">WG66_7376</name>
</gene>
<keyword evidence="2" id="KW-0732">Signal</keyword>
<organism evidence="3 4">
    <name type="scientific">Moniliophthora roreri</name>
    <name type="common">Frosty pod rot fungus</name>
    <name type="synonym">Monilia roreri</name>
    <dbReference type="NCBI Taxonomy" id="221103"/>
    <lineage>
        <taxon>Eukaryota</taxon>
        <taxon>Fungi</taxon>
        <taxon>Dikarya</taxon>
        <taxon>Basidiomycota</taxon>
        <taxon>Agaricomycotina</taxon>
        <taxon>Agaricomycetes</taxon>
        <taxon>Agaricomycetidae</taxon>
        <taxon>Agaricales</taxon>
        <taxon>Marasmiineae</taxon>
        <taxon>Marasmiaceae</taxon>
        <taxon>Moniliophthora</taxon>
    </lineage>
</organism>